<protein>
    <recommendedName>
        <fullName evidence="3">Thioredoxin domain-containing protein</fullName>
    </recommendedName>
</protein>
<evidence type="ECO:0000256" key="2">
    <source>
        <dbReference type="SAM" id="SignalP"/>
    </source>
</evidence>
<feature type="domain" description="Thioredoxin" evidence="3">
    <location>
        <begin position="27"/>
        <end position="183"/>
    </location>
</feature>
<keyword evidence="5" id="KW-1185">Reference proteome</keyword>
<dbReference type="EMBL" id="BMJE01000005">
    <property type="protein sequence ID" value="GGB80143.1"/>
    <property type="molecule type" value="Genomic_DNA"/>
</dbReference>
<dbReference type="RefSeq" id="WP_188621184.1">
    <property type="nucleotide sequence ID" value="NZ_BMJE01000005.1"/>
</dbReference>
<dbReference type="PANTHER" id="PTHR42852:SF13">
    <property type="entry name" value="PROTEIN DIPZ"/>
    <property type="match status" value="1"/>
</dbReference>
<dbReference type="CDD" id="cd02966">
    <property type="entry name" value="TlpA_like_family"/>
    <property type="match status" value="1"/>
</dbReference>
<dbReference type="Gene3D" id="3.40.30.10">
    <property type="entry name" value="Glutaredoxin"/>
    <property type="match status" value="1"/>
</dbReference>
<evidence type="ECO:0000313" key="4">
    <source>
        <dbReference type="EMBL" id="GGB80143.1"/>
    </source>
</evidence>
<organism evidence="4 5">
    <name type="scientific">Flavobacterium suaedae</name>
    <dbReference type="NCBI Taxonomy" id="1767027"/>
    <lineage>
        <taxon>Bacteria</taxon>
        <taxon>Pseudomonadati</taxon>
        <taxon>Bacteroidota</taxon>
        <taxon>Flavobacteriia</taxon>
        <taxon>Flavobacteriales</taxon>
        <taxon>Flavobacteriaceae</taxon>
        <taxon>Flavobacterium</taxon>
    </lineage>
</organism>
<comment type="caution">
    <text evidence="4">The sequence shown here is derived from an EMBL/GenBank/DDBJ whole genome shotgun (WGS) entry which is preliminary data.</text>
</comment>
<keyword evidence="1" id="KW-0676">Redox-active center</keyword>
<dbReference type="InterPro" id="IPR013766">
    <property type="entry name" value="Thioredoxin_domain"/>
</dbReference>
<dbReference type="PROSITE" id="PS51352">
    <property type="entry name" value="THIOREDOXIN_2"/>
    <property type="match status" value="1"/>
</dbReference>
<proteinExistence type="predicted"/>
<dbReference type="InterPro" id="IPR017937">
    <property type="entry name" value="Thioredoxin_CS"/>
</dbReference>
<dbReference type="Pfam" id="PF00578">
    <property type="entry name" value="AhpC-TSA"/>
    <property type="match status" value="1"/>
</dbReference>
<dbReference type="Proteomes" id="UP000615760">
    <property type="component" value="Unassembled WGS sequence"/>
</dbReference>
<dbReference type="InterPro" id="IPR000866">
    <property type="entry name" value="AhpC/TSA"/>
</dbReference>
<evidence type="ECO:0000259" key="3">
    <source>
        <dbReference type="PROSITE" id="PS51352"/>
    </source>
</evidence>
<evidence type="ECO:0000313" key="5">
    <source>
        <dbReference type="Proteomes" id="UP000615760"/>
    </source>
</evidence>
<feature type="chain" id="PRO_5045713116" description="Thioredoxin domain-containing protein" evidence="2">
    <location>
        <begin position="27"/>
        <end position="183"/>
    </location>
</feature>
<keyword evidence="2" id="KW-0732">Signal</keyword>
<accession>A0ABQ1JY16</accession>
<dbReference type="PANTHER" id="PTHR42852">
    <property type="entry name" value="THIOL:DISULFIDE INTERCHANGE PROTEIN DSBE"/>
    <property type="match status" value="1"/>
</dbReference>
<gene>
    <name evidence="4" type="ORF">GCM10007424_20320</name>
</gene>
<evidence type="ECO:0000256" key="1">
    <source>
        <dbReference type="ARBA" id="ARBA00023284"/>
    </source>
</evidence>
<dbReference type="PROSITE" id="PS00194">
    <property type="entry name" value="THIOREDOXIN_1"/>
    <property type="match status" value="1"/>
</dbReference>
<dbReference type="InterPro" id="IPR050553">
    <property type="entry name" value="Thioredoxin_ResA/DsbE_sf"/>
</dbReference>
<feature type="signal peptide" evidence="2">
    <location>
        <begin position="1"/>
        <end position="26"/>
    </location>
</feature>
<sequence>MKTSKLFKTLLFTLSLTLFFTGCKDAKTEEDPNKPKPVQVYQKDGVTVNAYDFAGLEYFLNRDDNTTYVVNFWATWCVPCVEEMPYFEKLGEEYKDDNVKVLLVSLDMPKMVESKLLPFIKDNDIKSEVVLLRDPDANSWISKISPSWSGAIPATVIYKKDKKSFYEQSFDYEQLVSALDSIK</sequence>
<reference evidence="5" key="1">
    <citation type="journal article" date="2019" name="Int. J. Syst. Evol. Microbiol.">
        <title>The Global Catalogue of Microorganisms (GCM) 10K type strain sequencing project: providing services to taxonomists for standard genome sequencing and annotation.</title>
        <authorList>
            <consortium name="The Broad Institute Genomics Platform"/>
            <consortium name="The Broad Institute Genome Sequencing Center for Infectious Disease"/>
            <person name="Wu L."/>
            <person name="Ma J."/>
        </authorList>
    </citation>
    <scope>NUCLEOTIDE SEQUENCE [LARGE SCALE GENOMIC DNA]</scope>
    <source>
        <strain evidence="5">CGMCC 1.15461</strain>
    </source>
</reference>
<dbReference type="InterPro" id="IPR036249">
    <property type="entry name" value="Thioredoxin-like_sf"/>
</dbReference>
<dbReference type="PROSITE" id="PS51257">
    <property type="entry name" value="PROKAR_LIPOPROTEIN"/>
    <property type="match status" value="1"/>
</dbReference>
<dbReference type="SUPFAM" id="SSF52833">
    <property type="entry name" value="Thioredoxin-like"/>
    <property type="match status" value="1"/>
</dbReference>
<name>A0ABQ1JY16_9FLAO</name>